<evidence type="ECO:0000256" key="6">
    <source>
        <dbReference type="ARBA" id="ARBA00022692"/>
    </source>
</evidence>
<accession>A0A835ILT3</accession>
<proteinExistence type="predicted"/>
<dbReference type="OrthoDB" id="4062651at2759"/>
<dbReference type="SUPFAM" id="SSF52058">
    <property type="entry name" value="L domain-like"/>
    <property type="match status" value="1"/>
</dbReference>
<evidence type="ECO:0000256" key="15">
    <source>
        <dbReference type="SAM" id="SignalP"/>
    </source>
</evidence>
<name>A0A835ILT3_9MAGN</name>
<dbReference type="Pfam" id="PF00560">
    <property type="entry name" value="LRR_1"/>
    <property type="match status" value="1"/>
</dbReference>
<dbReference type="GO" id="GO:0005524">
    <property type="term" value="F:ATP binding"/>
    <property type="evidence" value="ECO:0007669"/>
    <property type="project" value="UniProtKB-KW"/>
</dbReference>
<keyword evidence="10" id="KW-0067">ATP-binding</keyword>
<keyword evidence="6 14" id="KW-0812">Transmembrane</keyword>
<dbReference type="Proteomes" id="UP000631114">
    <property type="component" value="Unassembled WGS sequence"/>
</dbReference>
<feature type="domain" description="Protein kinase" evidence="16">
    <location>
        <begin position="644"/>
        <end position="683"/>
    </location>
</feature>
<dbReference type="FunFam" id="3.80.10.10:FF:000433">
    <property type="entry name" value="Putative LRR receptor-like serine/threonine-protein kinase isoform A"/>
    <property type="match status" value="1"/>
</dbReference>
<evidence type="ECO:0000259" key="16">
    <source>
        <dbReference type="PROSITE" id="PS50011"/>
    </source>
</evidence>
<evidence type="ECO:0000256" key="11">
    <source>
        <dbReference type="ARBA" id="ARBA00022989"/>
    </source>
</evidence>
<evidence type="ECO:0000256" key="14">
    <source>
        <dbReference type="SAM" id="Phobius"/>
    </source>
</evidence>
<dbReference type="InterPro" id="IPR032675">
    <property type="entry name" value="LRR_dom_sf"/>
</dbReference>
<dbReference type="InterPro" id="IPR011009">
    <property type="entry name" value="Kinase-like_dom_sf"/>
</dbReference>
<evidence type="ECO:0000256" key="3">
    <source>
        <dbReference type="ARBA" id="ARBA00022553"/>
    </source>
</evidence>
<evidence type="ECO:0000256" key="13">
    <source>
        <dbReference type="ARBA" id="ARBA00023180"/>
    </source>
</evidence>
<dbReference type="Gene3D" id="2.60.120.430">
    <property type="entry name" value="Galactose-binding lectin"/>
    <property type="match status" value="1"/>
</dbReference>
<dbReference type="EMBL" id="JADFTS010000002">
    <property type="protein sequence ID" value="KAF9621305.1"/>
    <property type="molecule type" value="Genomic_DNA"/>
</dbReference>
<reference evidence="17 18" key="1">
    <citation type="submission" date="2020-10" db="EMBL/GenBank/DDBJ databases">
        <title>The Coptis chinensis genome and diversification of protoberbering-type alkaloids.</title>
        <authorList>
            <person name="Wang B."/>
            <person name="Shu S."/>
            <person name="Song C."/>
            <person name="Liu Y."/>
        </authorList>
    </citation>
    <scope>NUCLEOTIDE SEQUENCE [LARGE SCALE GENOMIC DNA]</scope>
    <source>
        <strain evidence="17">HL-2020</strain>
        <tissue evidence="17">Leaf</tissue>
    </source>
</reference>
<dbReference type="Pfam" id="PF13855">
    <property type="entry name" value="LRR_8"/>
    <property type="match status" value="1"/>
</dbReference>
<dbReference type="InterPro" id="IPR000719">
    <property type="entry name" value="Prot_kinase_dom"/>
</dbReference>
<keyword evidence="7 15" id="KW-0732">Signal</keyword>
<feature type="transmembrane region" description="Helical" evidence="14">
    <location>
        <begin position="583"/>
        <end position="607"/>
    </location>
</feature>
<dbReference type="GO" id="GO:0004674">
    <property type="term" value="F:protein serine/threonine kinase activity"/>
    <property type="evidence" value="ECO:0007669"/>
    <property type="project" value="UniProtKB-EC"/>
</dbReference>
<evidence type="ECO:0000256" key="12">
    <source>
        <dbReference type="ARBA" id="ARBA00023136"/>
    </source>
</evidence>
<dbReference type="InterPro" id="IPR051824">
    <property type="entry name" value="LRR_Rcpt-Like_S/T_Kinase"/>
</dbReference>
<evidence type="ECO:0000256" key="10">
    <source>
        <dbReference type="ARBA" id="ARBA00022840"/>
    </source>
</evidence>
<evidence type="ECO:0000256" key="9">
    <source>
        <dbReference type="ARBA" id="ARBA00022741"/>
    </source>
</evidence>
<keyword evidence="4" id="KW-0433">Leucine-rich repeat</keyword>
<sequence>MELNFLAISRRAVYTLLLLFIVLTVSGEFRSDAQAVIPTDELETLQRIFTKLGIRQWNVNQNSCRTGQGFNIATPGSSSDASSNVTCDCTFNTSTICHVTNIRLKSLSLEGELPVDLANLTYLREMSLLGNLINGTIPREIGSIATLEELVLQDNNLGGPLPPELGNLRRLRKALLGGNNFTGVLPKTFGGLTNLTDFRIDGSGITGRIPDFIGNWTRLERLDMQGTNMEGPIPSNISLLRNLTELRISDLNVSSMNFPDLRELTKLKELVLRSCSITGPIPPYIGERMRNIKKLDLSFNRLTGVIPESLDSLTTLQFMYLTNNTLTGQISRWLMETRYNFDISYNNFNGTSEPSCRAYKLNAISSFPAQPANSVNWCLKKNLPCPGKSKYYNLFVDCGGPGLSFEGERYEPDSDGMGPSSFVFTDKWACSTTGDYLGNEKATLREQTSTNNSAENLYSTARIAPFSLKYYGRCLRQGSYNVKLHFAEIRFARDQRNNTLGRRIFDIYIQGERIWKDFNIAEEAGGVGKSIIKEYNASVTGSTLEIHLYWAGKGTIAVPQRGIYGPLISAISVKPNFDTSTGLSAGSIAGIVVGSFVAVLLVLVVLWKLGYLGGKDLEDKELRGLELQTGYFTLRQIKAATGNFDPANKIGEGGFGPVYKGVLSDGSVIAVKQLSSKSKQGNP</sequence>
<keyword evidence="9" id="KW-0547">Nucleotide-binding</keyword>
<evidence type="ECO:0000256" key="7">
    <source>
        <dbReference type="ARBA" id="ARBA00022729"/>
    </source>
</evidence>
<evidence type="ECO:0000256" key="5">
    <source>
        <dbReference type="ARBA" id="ARBA00022679"/>
    </source>
</evidence>
<organism evidence="17 18">
    <name type="scientific">Coptis chinensis</name>
    <dbReference type="NCBI Taxonomy" id="261450"/>
    <lineage>
        <taxon>Eukaryota</taxon>
        <taxon>Viridiplantae</taxon>
        <taxon>Streptophyta</taxon>
        <taxon>Embryophyta</taxon>
        <taxon>Tracheophyta</taxon>
        <taxon>Spermatophyta</taxon>
        <taxon>Magnoliopsida</taxon>
        <taxon>Ranunculales</taxon>
        <taxon>Ranunculaceae</taxon>
        <taxon>Coptidoideae</taxon>
        <taxon>Coptis</taxon>
    </lineage>
</organism>
<keyword evidence="12 14" id="KW-0472">Membrane</keyword>
<keyword evidence="3" id="KW-0597">Phosphoprotein</keyword>
<protein>
    <recommendedName>
        <fullName evidence="2">non-specific serine/threonine protein kinase</fullName>
        <ecNumber evidence="2">2.7.11.1</ecNumber>
    </recommendedName>
</protein>
<evidence type="ECO:0000313" key="18">
    <source>
        <dbReference type="Proteomes" id="UP000631114"/>
    </source>
</evidence>
<gene>
    <name evidence="17" type="ORF">IFM89_019391</name>
</gene>
<evidence type="ECO:0000256" key="4">
    <source>
        <dbReference type="ARBA" id="ARBA00022614"/>
    </source>
</evidence>
<dbReference type="PROSITE" id="PS50011">
    <property type="entry name" value="PROTEIN_KINASE_DOM"/>
    <property type="match status" value="1"/>
</dbReference>
<dbReference type="GO" id="GO:0016020">
    <property type="term" value="C:membrane"/>
    <property type="evidence" value="ECO:0007669"/>
    <property type="project" value="UniProtKB-SubCell"/>
</dbReference>
<dbReference type="Pfam" id="PF11721">
    <property type="entry name" value="Malectin"/>
    <property type="match status" value="1"/>
</dbReference>
<dbReference type="SUPFAM" id="SSF56112">
    <property type="entry name" value="Protein kinase-like (PK-like)"/>
    <property type="match status" value="1"/>
</dbReference>
<dbReference type="EC" id="2.7.11.1" evidence="2"/>
<dbReference type="PANTHER" id="PTHR48006">
    <property type="entry name" value="LEUCINE-RICH REPEAT-CONTAINING PROTEIN DDB_G0281931-RELATED"/>
    <property type="match status" value="1"/>
</dbReference>
<dbReference type="InterPro" id="IPR001611">
    <property type="entry name" value="Leu-rich_rpt"/>
</dbReference>
<evidence type="ECO:0000256" key="2">
    <source>
        <dbReference type="ARBA" id="ARBA00012513"/>
    </source>
</evidence>
<feature type="chain" id="PRO_5032594610" description="non-specific serine/threonine protein kinase" evidence="15">
    <location>
        <begin position="28"/>
        <end position="683"/>
    </location>
</feature>
<dbReference type="AlphaFoldDB" id="A0A835ILT3"/>
<evidence type="ECO:0000313" key="17">
    <source>
        <dbReference type="EMBL" id="KAF9621305.1"/>
    </source>
</evidence>
<dbReference type="Gene3D" id="3.80.10.10">
    <property type="entry name" value="Ribonuclease Inhibitor"/>
    <property type="match status" value="2"/>
</dbReference>
<comment type="subcellular location">
    <subcellularLocation>
        <location evidence="1">Membrane</location>
    </subcellularLocation>
</comment>
<dbReference type="Gene3D" id="3.30.200.20">
    <property type="entry name" value="Phosphorylase Kinase, domain 1"/>
    <property type="match status" value="1"/>
</dbReference>
<dbReference type="FunFam" id="2.60.120.430:FF:000004">
    <property type="entry name" value="Putative leucine-rich repeat receptor-like serine/threonine-protein kinase"/>
    <property type="match status" value="1"/>
</dbReference>
<keyword evidence="5" id="KW-0808">Transferase</keyword>
<comment type="caution">
    <text evidence="17">The sequence shown here is derived from an EMBL/GenBank/DDBJ whole genome shotgun (WGS) entry which is preliminary data.</text>
</comment>
<keyword evidence="18" id="KW-1185">Reference proteome</keyword>
<feature type="signal peptide" evidence="15">
    <location>
        <begin position="1"/>
        <end position="27"/>
    </location>
</feature>
<dbReference type="PANTHER" id="PTHR48006:SF60">
    <property type="entry name" value="PROTEIN KINASE DOMAIN-CONTAINING PROTEIN"/>
    <property type="match status" value="1"/>
</dbReference>
<dbReference type="FunFam" id="3.80.10.10:FF:000041">
    <property type="entry name" value="LRR receptor-like serine/threonine-protein kinase ERECTA"/>
    <property type="match status" value="1"/>
</dbReference>
<keyword evidence="8" id="KW-0677">Repeat</keyword>
<keyword evidence="11 14" id="KW-1133">Transmembrane helix</keyword>
<keyword evidence="13" id="KW-0325">Glycoprotein</keyword>
<evidence type="ECO:0000256" key="1">
    <source>
        <dbReference type="ARBA" id="ARBA00004370"/>
    </source>
</evidence>
<dbReference type="InterPro" id="IPR021720">
    <property type="entry name" value="Malectin_dom"/>
</dbReference>
<evidence type="ECO:0000256" key="8">
    <source>
        <dbReference type="ARBA" id="ARBA00022737"/>
    </source>
</evidence>